<evidence type="ECO:0000313" key="4">
    <source>
        <dbReference type="Proteomes" id="UP000008311"/>
    </source>
</evidence>
<feature type="domain" description="Stress-response A/B barrel" evidence="2">
    <location>
        <begin position="117"/>
        <end position="212"/>
    </location>
</feature>
<dbReference type="Proteomes" id="UP000008311">
    <property type="component" value="Unassembled WGS sequence"/>
</dbReference>
<keyword evidence="4" id="KW-1185">Reference proteome</keyword>
<dbReference type="Pfam" id="PF07876">
    <property type="entry name" value="Dabb"/>
    <property type="match status" value="2"/>
</dbReference>
<evidence type="ECO:0000256" key="1">
    <source>
        <dbReference type="ARBA" id="ARBA00011738"/>
    </source>
</evidence>
<feature type="domain" description="Stress-response A/B barrel" evidence="2">
    <location>
        <begin position="6"/>
        <end position="100"/>
    </location>
</feature>
<dbReference type="InterPro" id="IPR011008">
    <property type="entry name" value="Dimeric_a/b-barrel"/>
</dbReference>
<dbReference type="Gene3D" id="3.30.70.100">
    <property type="match status" value="2"/>
</dbReference>
<comment type="subunit">
    <text evidence="1">Homodimer.</text>
</comment>
<gene>
    <name evidence="3" type="ORF">RCOM_1045610</name>
</gene>
<dbReference type="EMBL" id="EQ973784">
    <property type="protein sequence ID" value="EEF48014.1"/>
    <property type="molecule type" value="Genomic_DNA"/>
</dbReference>
<dbReference type="STRING" id="3988.B9RK16"/>
<dbReference type="InterPro" id="IPR013097">
    <property type="entry name" value="Dabb"/>
</dbReference>
<accession>B9RK16</accession>
<sequence>MSSTAIEHIVLFKVKETTDSTKINTMLTSLNGLVSLEPVLHLAAGPLHRVKSSPIPFTHMLHSRYSSKDNLNTYSSHPSHVSVVKENVLPVCDDIMAVDWIADDVDAGNLVPPPGSAIRVTFLKLKENLGEEVKNEILAVIKGIKGSFGGVIKQLTCGENFSPGRAKGYSIASLAVFDGLSEMEIVDAKEEMVNLHKEKVRDYLESVIVVDYVVPSLQSASL</sequence>
<dbReference type="AlphaFoldDB" id="B9RK16"/>
<dbReference type="SMART" id="SM00886">
    <property type="entry name" value="Dabb"/>
    <property type="match status" value="2"/>
</dbReference>
<dbReference type="eggNOG" id="ENOG502QTKV">
    <property type="taxonomic scope" value="Eukaryota"/>
</dbReference>
<protein>
    <recommendedName>
        <fullName evidence="2">Stress-response A/B barrel domain-containing protein</fullName>
    </recommendedName>
</protein>
<evidence type="ECO:0000313" key="3">
    <source>
        <dbReference type="EMBL" id="EEF48014.1"/>
    </source>
</evidence>
<evidence type="ECO:0000259" key="2">
    <source>
        <dbReference type="PROSITE" id="PS51502"/>
    </source>
</evidence>
<dbReference type="PANTHER" id="PTHR33178">
    <property type="match status" value="1"/>
</dbReference>
<name>B9RK16_RICCO</name>
<dbReference type="FunCoup" id="B9RK16">
    <property type="interactions" value="1032"/>
</dbReference>
<dbReference type="SUPFAM" id="SSF54909">
    <property type="entry name" value="Dimeric alpha+beta barrel"/>
    <property type="match status" value="2"/>
</dbReference>
<proteinExistence type="predicted"/>
<dbReference type="PROSITE" id="PS51502">
    <property type="entry name" value="S_R_A_B_BARREL"/>
    <property type="match status" value="2"/>
</dbReference>
<reference evidence="4" key="1">
    <citation type="journal article" date="2010" name="Nat. Biotechnol.">
        <title>Draft genome sequence of the oilseed species Ricinus communis.</title>
        <authorList>
            <person name="Chan A.P."/>
            <person name="Crabtree J."/>
            <person name="Zhao Q."/>
            <person name="Lorenzi H."/>
            <person name="Orvis J."/>
            <person name="Puiu D."/>
            <person name="Melake-Berhan A."/>
            <person name="Jones K.M."/>
            <person name="Redman J."/>
            <person name="Chen G."/>
            <person name="Cahoon E.B."/>
            <person name="Gedil M."/>
            <person name="Stanke M."/>
            <person name="Haas B.J."/>
            <person name="Wortman J.R."/>
            <person name="Fraser-Liggett C.M."/>
            <person name="Ravel J."/>
            <person name="Rabinowicz P.D."/>
        </authorList>
    </citation>
    <scope>NUCLEOTIDE SEQUENCE [LARGE SCALE GENOMIC DNA]</scope>
    <source>
        <strain evidence="4">cv. Hale</strain>
    </source>
</reference>
<dbReference type="InterPro" id="IPR044662">
    <property type="entry name" value="HS1/DABB1-like"/>
</dbReference>
<organism evidence="3 4">
    <name type="scientific">Ricinus communis</name>
    <name type="common">Castor bean</name>
    <dbReference type="NCBI Taxonomy" id="3988"/>
    <lineage>
        <taxon>Eukaryota</taxon>
        <taxon>Viridiplantae</taxon>
        <taxon>Streptophyta</taxon>
        <taxon>Embryophyta</taxon>
        <taxon>Tracheophyta</taxon>
        <taxon>Spermatophyta</taxon>
        <taxon>Magnoliopsida</taxon>
        <taxon>eudicotyledons</taxon>
        <taxon>Gunneridae</taxon>
        <taxon>Pentapetalae</taxon>
        <taxon>rosids</taxon>
        <taxon>fabids</taxon>
        <taxon>Malpighiales</taxon>
        <taxon>Euphorbiaceae</taxon>
        <taxon>Acalyphoideae</taxon>
        <taxon>Acalypheae</taxon>
        <taxon>Ricinus</taxon>
    </lineage>
</organism>
<dbReference type="PANTHER" id="PTHR33178:SF3">
    <property type="entry name" value="STRESS-RESPONSE A_B BARREL DOMAIN-CONTAINING PROTEIN UP3"/>
    <property type="match status" value="1"/>
</dbReference>
<dbReference type="InParanoid" id="B9RK16"/>